<dbReference type="AlphaFoldDB" id="E9HE75"/>
<dbReference type="InParanoid" id="E9HE75"/>
<dbReference type="OMA" id="PLWIEEC"/>
<dbReference type="KEGG" id="dpx:DAPPUDRAFT_328610"/>
<evidence type="ECO:0000256" key="4">
    <source>
        <dbReference type="ARBA" id="ARBA00023136"/>
    </source>
</evidence>
<dbReference type="PhylomeDB" id="E9HE75"/>
<evidence type="ECO:0000256" key="1">
    <source>
        <dbReference type="ARBA" id="ARBA00006270"/>
    </source>
</evidence>
<dbReference type="GO" id="GO:0005794">
    <property type="term" value="C:Golgi apparatus"/>
    <property type="evidence" value="ECO:0000318"/>
    <property type="project" value="GO_Central"/>
</dbReference>
<accession>E9HE75</accession>
<dbReference type="SMART" id="SM00175">
    <property type="entry name" value="RAB"/>
    <property type="match status" value="1"/>
</dbReference>
<dbReference type="STRING" id="6669.E9HE75"/>
<dbReference type="NCBIfam" id="TIGR00231">
    <property type="entry name" value="small_GTP"/>
    <property type="match status" value="1"/>
</dbReference>
<dbReference type="PROSITE" id="PS51421">
    <property type="entry name" value="RAS"/>
    <property type="match status" value="1"/>
</dbReference>
<dbReference type="InterPro" id="IPR005225">
    <property type="entry name" value="Small_GTP-bd"/>
</dbReference>
<dbReference type="PRINTS" id="PR00449">
    <property type="entry name" value="RASTRNSFRMNG"/>
</dbReference>
<dbReference type="eggNOG" id="KOG0084">
    <property type="taxonomic scope" value="Eukaryota"/>
</dbReference>
<dbReference type="EMBL" id="GL732627">
    <property type="protein sequence ID" value="EFX69982.1"/>
    <property type="molecule type" value="Genomic_DNA"/>
</dbReference>
<evidence type="ECO:0000256" key="5">
    <source>
        <dbReference type="ARBA" id="ARBA00023288"/>
    </source>
</evidence>
<keyword evidence="4" id="KW-0472">Membrane</keyword>
<keyword evidence="5" id="KW-0449">Lipoprotein</keyword>
<dbReference type="GO" id="GO:0003924">
    <property type="term" value="F:GTPase activity"/>
    <property type="evidence" value="ECO:0000318"/>
    <property type="project" value="GO_Central"/>
</dbReference>
<dbReference type="InterPro" id="IPR001806">
    <property type="entry name" value="Small_GTPase"/>
</dbReference>
<keyword evidence="3" id="KW-0342">GTP-binding</keyword>
<comment type="subcellular location">
    <subcellularLocation>
        <location evidence="7">Endomembrane system</location>
        <topology evidence="7">Lipid-anchor</topology>
    </subcellularLocation>
</comment>
<evidence type="ECO:0000256" key="3">
    <source>
        <dbReference type="ARBA" id="ARBA00023134"/>
    </source>
</evidence>
<dbReference type="CDD" id="cd04115">
    <property type="entry name" value="Rab33B_Rab33A"/>
    <property type="match status" value="1"/>
</dbReference>
<dbReference type="PROSITE" id="PS51419">
    <property type="entry name" value="RAB"/>
    <property type="match status" value="1"/>
</dbReference>
<dbReference type="PROSITE" id="PS51420">
    <property type="entry name" value="RHO"/>
    <property type="match status" value="1"/>
</dbReference>
<reference evidence="9 10" key="1">
    <citation type="journal article" date="2011" name="Science">
        <title>The ecoresponsive genome of Daphnia pulex.</title>
        <authorList>
            <person name="Colbourne J.K."/>
            <person name="Pfrender M.E."/>
            <person name="Gilbert D."/>
            <person name="Thomas W.K."/>
            <person name="Tucker A."/>
            <person name="Oakley T.H."/>
            <person name="Tokishita S."/>
            <person name="Aerts A."/>
            <person name="Arnold G.J."/>
            <person name="Basu M.K."/>
            <person name="Bauer D.J."/>
            <person name="Caceres C.E."/>
            <person name="Carmel L."/>
            <person name="Casola C."/>
            <person name="Choi J.H."/>
            <person name="Detter J.C."/>
            <person name="Dong Q."/>
            <person name="Dusheyko S."/>
            <person name="Eads B.D."/>
            <person name="Frohlich T."/>
            <person name="Geiler-Samerotte K.A."/>
            <person name="Gerlach D."/>
            <person name="Hatcher P."/>
            <person name="Jogdeo S."/>
            <person name="Krijgsveld J."/>
            <person name="Kriventseva E.V."/>
            <person name="Kultz D."/>
            <person name="Laforsch C."/>
            <person name="Lindquist E."/>
            <person name="Lopez J."/>
            <person name="Manak J.R."/>
            <person name="Muller J."/>
            <person name="Pangilinan J."/>
            <person name="Patwardhan R.P."/>
            <person name="Pitluck S."/>
            <person name="Pritham E.J."/>
            <person name="Rechtsteiner A."/>
            <person name="Rho M."/>
            <person name="Rogozin I.B."/>
            <person name="Sakarya O."/>
            <person name="Salamov A."/>
            <person name="Schaack S."/>
            <person name="Shapiro H."/>
            <person name="Shiga Y."/>
            <person name="Skalitzky C."/>
            <person name="Smith Z."/>
            <person name="Souvorov A."/>
            <person name="Sung W."/>
            <person name="Tang Z."/>
            <person name="Tsuchiya D."/>
            <person name="Tu H."/>
            <person name="Vos H."/>
            <person name="Wang M."/>
            <person name="Wolf Y.I."/>
            <person name="Yamagata H."/>
            <person name="Yamada T."/>
            <person name="Ye Y."/>
            <person name="Shaw J.R."/>
            <person name="Andrews J."/>
            <person name="Crease T.J."/>
            <person name="Tang H."/>
            <person name="Lucas S.M."/>
            <person name="Robertson H.M."/>
            <person name="Bork P."/>
            <person name="Koonin E.V."/>
            <person name="Zdobnov E.M."/>
            <person name="Grigoriev I.V."/>
            <person name="Lynch M."/>
            <person name="Boore J.L."/>
        </authorList>
    </citation>
    <scope>NUCLEOTIDE SEQUENCE [LARGE SCALE GENOMIC DNA]</scope>
</reference>
<dbReference type="InterPro" id="IPR027417">
    <property type="entry name" value="P-loop_NTPase"/>
</dbReference>
<dbReference type="GO" id="GO:0032482">
    <property type="term" value="P:Rab protein signal transduction"/>
    <property type="evidence" value="ECO:0007669"/>
    <property type="project" value="InterPro"/>
</dbReference>
<dbReference type="SMART" id="SM00173">
    <property type="entry name" value="RAS"/>
    <property type="match status" value="1"/>
</dbReference>
<dbReference type="FunFam" id="3.40.50.300:FF:002685">
    <property type="entry name" value="RAB33A, member RAS oncogene family"/>
    <property type="match status" value="1"/>
</dbReference>
<feature type="compositionally biased region" description="Polar residues" evidence="8">
    <location>
        <begin position="1"/>
        <end position="13"/>
    </location>
</feature>
<gene>
    <name evidence="9" type="ORF">DAPPUDRAFT_328610</name>
</gene>
<dbReference type="InterPro" id="IPR041822">
    <property type="entry name" value="Rab33A/B"/>
</dbReference>
<evidence type="ECO:0008006" key="11">
    <source>
        <dbReference type="Google" id="ProtNLM"/>
    </source>
</evidence>
<dbReference type="PANTHER" id="PTHR47978">
    <property type="match status" value="1"/>
</dbReference>
<sequence length="249" mass="28028">MMEEGNQGNTSIPASSASSTASSTASPQKRVFKIIVVGNSAVGKTCLTYRFCEGRFPGRTEATIGVDFREKVLTVDGEQLKLQLWDTAGQERFRRSMVHHYYRNVNAVVFVYDVTNANSFESLSLWIEECNDHQLTTKIPRILVGNKCDCRETQVVNTNRAQMFADMHNMPLFETSAKDDSQANHIESIFMTLAHKLKNSRPMMPVHMSQWQKDNDADNIPFGEEISNVRLRTGLICQPTTSNDSCFGC</sequence>
<keyword evidence="2" id="KW-0547">Nucleotide-binding</keyword>
<dbReference type="SMART" id="SM00176">
    <property type="entry name" value="RAN"/>
    <property type="match status" value="1"/>
</dbReference>
<feature type="region of interest" description="Disordered" evidence="8">
    <location>
        <begin position="1"/>
        <end position="22"/>
    </location>
</feature>
<dbReference type="HOGENOM" id="CLU_041217_10_3_1"/>
<keyword evidence="6" id="KW-0636">Prenylation</keyword>
<evidence type="ECO:0000313" key="10">
    <source>
        <dbReference type="Proteomes" id="UP000000305"/>
    </source>
</evidence>
<evidence type="ECO:0000256" key="2">
    <source>
        <dbReference type="ARBA" id="ARBA00022741"/>
    </source>
</evidence>
<dbReference type="Gene3D" id="3.40.50.300">
    <property type="entry name" value="P-loop containing nucleotide triphosphate hydrolases"/>
    <property type="match status" value="1"/>
</dbReference>
<dbReference type="GO" id="GO:0005768">
    <property type="term" value="C:endosome"/>
    <property type="evidence" value="ECO:0000318"/>
    <property type="project" value="GO_Central"/>
</dbReference>
<proteinExistence type="inferred from homology"/>
<dbReference type="GO" id="GO:0005525">
    <property type="term" value="F:GTP binding"/>
    <property type="evidence" value="ECO:0000318"/>
    <property type="project" value="GO_Central"/>
</dbReference>
<evidence type="ECO:0000256" key="7">
    <source>
        <dbReference type="ARBA" id="ARBA00037868"/>
    </source>
</evidence>
<dbReference type="SMART" id="SM00174">
    <property type="entry name" value="RHO"/>
    <property type="match status" value="1"/>
</dbReference>
<protein>
    <recommendedName>
        <fullName evidence="11">Ras-related protein Rab-33B</fullName>
    </recommendedName>
</protein>
<evidence type="ECO:0000256" key="6">
    <source>
        <dbReference type="ARBA" id="ARBA00023289"/>
    </source>
</evidence>
<evidence type="ECO:0000256" key="8">
    <source>
        <dbReference type="SAM" id="MobiDB-lite"/>
    </source>
</evidence>
<organism evidence="9 10">
    <name type="scientific">Daphnia pulex</name>
    <name type="common">Water flea</name>
    <dbReference type="NCBI Taxonomy" id="6669"/>
    <lineage>
        <taxon>Eukaryota</taxon>
        <taxon>Metazoa</taxon>
        <taxon>Ecdysozoa</taxon>
        <taxon>Arthropoda</taxon>
        <taxon>Crustacea</taxon>
        <taxon>Branchiopoda</taxon>
        <taxon>Diplostraca</taxon>
        <taxon>Cladocera</taxon>
        <taxon>Anomopoda</taxon>
        <taxon>Daphniidae</taxon>
        <taxon>Daphnia</taxon>
    </lineage>
</organism>
<evidence type="ECO:0000313" key="9">
    <source>
        <dbReference type="EMBL" id="EFX69982.1"/>
    </source>
</evidence>
<dbReference type="OrthoDB" id="10006973at2759"/>
<name>E9HE75_DAPPU</name>
<dbReference type="SUPFAM" id="SSF52540">
    <property type="entry name" value="P-loop containing nucleoside triphosphate hydrolases"/>
    <property type="match status" value="1"/>
</dbReference>
<dbReference type="Proteomes" id="UP000000305">
    <property type="component" value="Unassembled WGS sequence"/>
</dbReference>
<dbReference type="Pfam" id="PF00071">
    <property type="entry name" value="Ras"/>
    <property type="match status" value="1"/>
</dbReference>
<keyword evidence="10" id="KW-1185">Reference proteome</keyword>
<comment type="similarity">
    <text evidence="1">Belongs to the small GTPase superfamily. Rab family.</text>
</comment>